<reference evidence="3 4" key="1">
    <citation type="submission" date="2021-03" db="EMBL/GenBank/DDBJ databases">
        <title>Genomic Encyclopedia of Type Strains, Phase IV (KMG-IV): sequencing the most valuable type-strain genomes for metagenomic binning, comparative biology and taxonomic classification.</title>
        <authorList>
            <person name="Goeker M."/>
        </authorList>
    </citation>
    <scope>NUCLEOTIDE SEQUENCE [LARGE SCALE GENOMIC DNA]</scope>
    <source>
        <strain evidence="3 4">DSM 27138</strain>
    </source>
</reference>
<evidence type="ECO:0000259" key="2">
    <source>
        <dbReference type="Pfam" id="PF23451"/>
    </source>
</evidence>
<gene>
    <name evidence="3" type="ORF">J2Z79_001992</name>
</gene>
<organism evidence="3 4">
    <name type="scientific">Symbiobacterium terraclitae</name>
    <dbReference type="NCBI Taxonomy" id="557451"/>
    <lineage>
        <taxon>Bacteria</taxon>
        <taxon>Bacillati</taxon>
        <taxon>Bacillota</taxon>
        <taxon>Clostridia</taxon>
        <taxon>Eubacteriales</taxon>
        <taxon>Symbiobacteriaceae</taxon>
        <taxon>Symbiobacterium</taxon>
    </lineage>
</organism>
<dbReference type="InterPro" id="IPR011883">
    <property type="entry name" value="PaaD-like"/>
</dbReference>
<dbReference type="PANTHER" id="PTHR42831">
    <property type="entry name" value="FE-S PROTEIN MATURATION AUXILIARY FACTOR YITW"/>
    <property type="match status" value="1"/>
</dbReference>
<dbReference type="NCBIfam" id="TIGR02159">
    <property type="entry name" value="PA_CoA_Oxy4"/>
    <property type="match status" value="1"/>
</dbReference>
<dbReference type="Pfam" id="PF23451">
    <property type="entry name" value="Zn_ribbon_PaaD"/>
    <property type="match status" value="1"/>
</dbReference>
<dbReference type="InterPro" id="IPR052339">
    <property type="entry name" value="Fe-S_Maturation_MIP18"/>
</dbReference>
<dbReference type="EMBL" id="JAGGLG010000015">
    <property type="protein sequence ID" value="MBP2018577.1"/>
    <property type="molecule type" value="Genomic_DNA"/>
</dbReference>
<accession>A0ABS4JSS3</accession>
<keyword evidence="4" id="KW-1185">Reference proteome</keyword>
<dbReference type="InterPro" id="IPR056572">
    <property type="entry name" value="Zn_ribbon_PaaD"/>
</dbReference>
<protein>
    <submittedName>
        <fullName evidence="3">Ring-1,2-phenylacetyl-CoA epoxidase subunit PaaD</fullName>
    </submittedName>
</protein>
<evidence type="ECO:0000259" key="1">
    <source>
        <dbReference type="Pfam" id="PF01883"/>
    </source>
</evidence>
<dbReference type="InterPro" id="IPR002744">
    <property type="entry name" value="MIP18-like"/>
</dbReference>
<dbReference type="SUPFAM" id="SSF117916">
    <property type="entry name" value="Fe-S cluster assembly (FSCA) domain-like"/>
    <property type="match status" value="1"/>
</dbReference>
<evidence type="ECO:0000313" key="3">
    <source>
        <dbReference type="EMBL" id="MBP2018577.1"/>
    </source>
</evidence>
<dbReference type="InterPro" id="IPR034904">
    <property type="entry name" value="FSCA_dom_sf"/>
</dbReference>
<dbReference type="Pfam" id="PF01883">
    <property type="entry name" value="FeS_assembly_P"/>
    <property type="match status" value="1"/>
</dbReference>
<dbReference type="PANTHER" id="PTHR42831:SF3">
    <property type="entry name" value="1,2-PHENYLACETYL-COA EPOXIDASE, SUBUNIT D-RELATED"/>
    <property type="match status" value="1"/>
</dbReference>
<dbReference type="Proteomes" id="UP001519289">
    <property type="component" value="Unassembled WGS sequence"/>
</dbReference>
<comment type="caution">
    <text evidence="3">The sequence shown here is derived from an EMBL/GenBank/DDBJ whole genome shotgun (WGS) entry which is preliminary data.</text>
</comment>
<dbReference type="Gene3D" id="3.30.300.130">
    <property type="entry name" value="Fe-S cluster assembly (FSCA)"/>
    <property type="match status" value="1"/>
</dbReference>
<evidence type="ECO:0000313" key="4">
    <source>
        <dbReference type="Proteomes" id="UP001519289"/>
    </source>
</evidence>
<proteinExistence type="predicted"/>
<feature type="domain" description="PaaD zinc beta ribbon" evidence="2">
    <location>
        <begin position="122"/>
        <end position="163"/>
    </location>
</feature>
<sequence>MSEAAVWAALADVKDPEIPPVSIVDMGMVHRVLVQRGDTGIVRVRVEIVPTFVGCPALGIIRRDVVSRLRALDGVGEVEVDFVLDPSWSSDRITPEGRERLRSFGIAPPPCASEARPLISLAEAPACPYCGSLDTHLENLFGPTACRSIYYCDGCHQPFEGMKAI</sequence>
<feature type="domain" description="MIP18 family-like" evidence="1">
    <location>
        <begin position="3"/>
        <end position="80"/>
    </location>
</feature>
<name>A0ABS4JSS3_9FIRM</name>